<evidence type="ECO:0000256" key="1">
    <source>
        <dbReference type="ARBA" id="ARBA00011073"/>
    </source>
</evidence>
<keyword evidence="4 5" id="KW-0720">Serine protease</keyword>
<dbReference type="InterPro" id="IPR022398">
    <property type="entry name" value="Peptidase_S8_His-AS"/>
</dbReference>
<evidence type="ECO:0000259" key="8">
    <source>
        <dbReference type="Pfam" id="PF05922"/>
    </source>
</evidence>
<name>A0A2Z4IP85_9BACT</name>
<proteinExistence type="inferred from homology"/>
<evidence type="ECO:0000256" key="5">
    <source>
        <dbReference type="PROSITE-ProRule" id="PRU01240"/>
    </source>
</evidence>
<evidence type="ECO:0000313" key="9">
    <source>
        <dbReference type="EMBL" id="AWW32570.1"/>
    </source>
</evidence>
<evidence type="ECO:0000256" key="6">
    <source>
        <dbReference type="SAM" id="SignalP"/>
    </source>
</evidence>
<dbReference type="InterPro" id="IPR037045">
    <property type="entry name" value="S8pro/Inhibitor_I9_sf"/>
</dbReference>
<dbReference type="InterPro" id="IPR010259">
    <property type="entry name" value="S8pro/Inhibitor_I9"/>
</dbReference>
<feature type="domain" description="Peptidase S8/S53" evidence="7">
    <location>
        <begin position="175"/>
        <end position="384"/>
    </location>
</feature>
<feature type="signal peptide" evidence="6">
    <location>
        <begin position="1"/>
        <end position="23"/>
    </location>
</feature>
<dbReference type="AlphaFoldDB" id="A0A2Z4IP85"/>
<dbReference type="Pfam" id="PF00082">
    <property type="entry name" value="Peptidase_S8"/>
    <property type="match status" value="1"/>
</dbReference>
<reference evidence="9 10" key="1">
    <citation type="submission" date="2018-06" db="EMBL/GenBank/DDBJ databases">
        <title>Echinicola strongylocentroti sp. nov., isolated from a sea urchin Strongylocentrotus intermedius.</title>
        <authorList>
            <person name="Bae S.S."/>
        </authorList>
    </citation>
    <scope>NUCLEOTIDE SEQUENCE [LARGE SCALE GENOMIC DNA]</scope>
    <source>
        <strain evidence="9 10">MEBiC08714</strain>
    </source>
</reference>
<dbReference type="InterPro" id="IPR023828">
    <property type="entry name" value="Peptidase_S8_Ser-AS"/>
</dbReference>
<dbReference type="SUPFAM" id="SSF52743">
    <property type="entry name" value="Subtilisin-like"/>
    <property type="match status" value="1"/>
</dbReference>
<dbReference type="InterPro" id="IPR000209">
    <property type="entry name" value="Peptidase_S8/S53_dom"/>
</dbReference>
<feature type="chain" id="PRO_5016270562" evidence="6">
    <location>
        <begin position="24"/>
        <end position="412"/>
    </location>
</feature>
<comment type="similarity">
    <text evidence="1 5">Belongs to the peptidase S8 family.</text>
</comment>
<dbReference type="SUPFAM" id="SSF54897">
    <property type="entry name" value="Protease propeptides/inhibitors"/>
    <property type="match status" value="1"/>
</dbReference>
<keyword evidence="6" id="KW-0732">Signal</keyword>
<dbReference type="Gene3D" id="3.30.70.80">
    <property type="entry name" value="Peptidase S8 propeptide/proteinase inhibitor I9"/>
    <property type="match status" value="1"/>
</dbReference>
<evidence type="ECO:0000256" key="2">
    <source>
        <dbReference type="ARBA" id="ARBA00022670"/>
    </source>
</evidence>
<dbReference type="EMBL" id="CP030041">
    <property type="protein sequence ID" value="AWW32570.1"/>
    <property type="molecule type" value="Genomic_DNA"/>
</dbReference>
<keyword evidence="3 5" id="KW-0378">Hydrolase</keyword>
<dbReference type="PANTHER" id="PTHR43806">
    <property type="entry name" value="PEPTIDASE S8"/>
    <property type="match status" value="1"/>
</dbReference>
<feature type="active site" description="Charge relay system" evidence="5">
    <location>
        <position position="216"/>
    </location>
</feature>
<dbReference type="GO" id="GO:0006508">
    <property type="term" value="P:proteolysis"/>
    <property type="evidence" value="ECO:0007669"/>
    <property type="project" value="UniProtKB-KW"/>
</dbReference>
<evidence type="ECO:0000313" key="10">
    <source>
        <dbReference type="Proteomes" id="UP000248688"/>
    </source>
</evidence>
<dbReference type="PROSITE" id="PS00137">
    <property type="entry name" value="SUBTILASE_HIS"/>
    <property type="match status" value="1"/>
</dbReference>
<evidence type="ECO:0000259" key="7">
    <source>
        <dbReference type="Pfam" id="PF00082"/>
    </source>
</evidence>
<gene>
    <name evidence="9" type="ORF">DN752_21810</name>
</gene>
<keyword evidence="2 5" id="KW-0645">Protease</keyword>
<dbReference type="PROSITE" id="PS00138">
    <property type="entry name" value="SUBTILASE_SER"/>
    <property type="match status" value="1"/>
</dbReference>
<sequence>MICLIRRCFLGLFLLLVGWSCQNELPDPEGLQKDISVTYVPQEMDNRYIAVLSEKECKDKLVAVQSTTNFPDEKIPWEIIGQFDVAEERIAHIYSNGFLGFSAYLTKEEVEKLDQSPFVLRVEKDVALNYPALNEKSGAKAAYVSPSTLKKGRGDLVPDGVKRVGGPVNYKGKNVVYIFDSGIDLKNKELNVEVSRGFNGVYSGEDSKSLQDLNGHGTHVAGIIAAKMDGVGIAGVAAGAKVVPIKILDKNGNGTYSGVLAALDHIINDGCEGDVVNISLTGPPTTTLETSILKGAKKGIRFVFAAGNNSDDATNYSPGRLNGENLYTVSAMDENDVFAEFSNYGSPPIDWCAPGVSVLSTWINDQYNFRDGTSYAAPHVSAMVLMGGPAKDGLVKNDPDGICDPIAVVKCP</sequence>
<dbReference type="PANTHER" id="PTHR43806:SF11">
    <property type="entry name" value="CEREVISIN-RELATED"/>
    <property type="match status" value="1"/>
</dbReference>
<dbReference type="KEGG" id="est:DN752_21810"/>
<dbReference type="PRINTS" id="PR00723">
    <property type="entry name" value="SUBTILISIN"/>
</dbReference>
<evidence type="ECO:0000256" key="4">
    <source>
        <dbReference type="ARBA" id="ARBA00022825"/>
    </source>
</evidence>
<accession>A0A2Z4IP85</accession>
<organism evidence="9 10">
    <name type="scientific">Echinicola strongylocentroti</name>
    <dbReference type="NCBI Taxonomy" id="1795355"/>
    <lineage>
        <taxon>Bacteria</taxon>
        <taxon>Pseudomonadati</taxon>
        <taxon>Bacteroidota</taxon>
        <taxon>Cytophagia</taxon>
        <taxon>Cytophagales</taxon>
        <taxon>Cyclobacteriaceae</taxon>
        <taxon>Echinicola</taxon>
    </lineage>
</organism>
<dbReference type="OrthoDB" id="9798386at2"/>
<dbReference type="PROSITE" id="PS51892">
    <property type="entry name" value="SUBTILASE"/>
    <property type="match status" value="1"/>
</dbReference>
<dbReference type="RefSeq" id="WP_112785943.1">
    <property type="nucleotide sequence ID" value="NZ_CP030041.1"/>
</dbReference>
<evidence type="ECO:0000256" key="3">
    <source>
        <dbReference type="ARBA" id="ARBA00022801"/>
    </source>
</evidence>
<keyword evidence="10" id="KW-1185">Reference proteome</keyword>
<protein>
    <submittedName>
        <fullName evidence="9">S8 family peptidase</fullName>
    </submittedName>
</protein>
<dbReference type="InterPro" id="IPR050131">
    <property type="entry name" value="Peptidase_S8_subtilisin-like"/>
</dbReference>
<dbReference type="Proteomes" id="UP000248688">
    <property type="component" value="Chromosome"/>
</dbReference>
<dbReference type="GO" id="GO:0004252">
    <property type="term" value="F:serine-type endopeptidase activity"/>
    <property type="evidence" value="ECO:0007669"/>
    <property type="project" value="UniProtKB-UniRule"/>
</dbReference>
<dbReference type="InterPro" id="IPR036852">
    <property type="entry name" value="Peptidase_S8/S53_dom_sf"/>
</dbReference>
<feature type="domain" description="Inhibitor I9" evidence="8">
    <location>
        <begin position="81"/>
        <end position="127"/>
    </location>
</feature>
<dbReference type="InterPro" id="IPR015500">
    <property type="entry name" value="Peptidase_S8_subtilisin-rel"/>
</dbReference>
<dbReference type="Pfam" id="PF05922">
    <property type="entry name" value="Inhibitor_I9"/>
    <property type="match status" value="1"/>
</dbReference>
<feature type="active site" description="Charge relay system" evidence="5">
    <location>
        <position position="374"/>
    </location>
</feature>
<feature type="active site" description="Charge relay system" evidence="5">
    <location>
        <position position="180"/>
    </location>
</feature>
<dbReference type="Gene3D" id="3.40.50.200">
    <property type="entry name" value="Peptidase S8/S53 domain"/>
    <property type="match status" value="1"/>
</dbReference>